<evidence type="ECO:0000313" key="3">
    <source>
        <dbReference type="Proteomes" id="UP000285301"/>
    </source>
</evidence>
<dbReference type="InterPro" id="IPR002017">
    <property type="entry name" value="Spectrin_repeat"/>
</dbReference>
<evidence type="ECO:0000256" key="1">
    <source>
        <dbReference type="ARBA" id="ARBA00022737"/>
    </source>
</evidence>
<accession>A0A443R4L5</accession>
<sequence>MHQFLQDCEQLQEWIQEKYIFAPDEKYRSAKTIHSKWTRHQAFEAEIASNKDRLYDVKQEAENLIKQRPELRQCIKANYDYLTSIVCIPSLLCRFKAFSFKMFNRAASQANYKVLPIVFAASSATGASLAIIEDRTFPKFSDGGSKSWTQSGFKK</sequence>
<evidence type="ECO:0000313" key="2">
    <source>
        <dbReference type="EMBL" id="RWS10196.1"/>
    </source>
</evidence>
<protein>
    <submittedName>
        <fullName evidence="2">Spectrin beta chain-like protein</fullName>
    </submittedName>
</protein>
<gene>
    <name evidence="2" type="ORF">B4U79_01513</name>
</gene>
<dbReference type="Proteomes" id="UP000285301">
    <property type="component" value="Unassembled WGS sequence"/>
</dbReference>
<dbReference type="Pfam" id="PF00435">
    <property type="entry name" value="Spectrin"/>
    <property type="match status" value="1"/>
</dbReference>
<dbReference type="SMART" id="SM00150">
    <property type="entry name" value="SPEC"/>
    <property type="match status" value="1"/>
</dbReference>
<dbReference type="SUPFAM" id="SSF46966">
    <property type="entry name" value="Spectrin repeat"/>
    <property type="match status" value="1"/>
</dbReference>
<dbReference type="STRING" id="1965070.A0A443R4L5"/>
<organism evidence="2 3">
    <name type="scientific">Dinothrombium tinctorium</name>
    <dbReference type="NCBI Taxonomy" id="1965070"/>
    <lineage>
        <taxon>Eukaryota</taxon>
        <taxon>Metazoa</taxon>
        <taxon>Ecdysozoa</taxon>
        <taxon>Arthropoda</taxon>
        <taxon>Chelicerata</taxon>
        <taxon>Arachnida</taxon>
        <taxon>Acari</taxon>
        <taxon>Acariformes</taxon>
        <taxon>Trombidiformes</taxon>
        <taxon>Prostigmata</taxon>
        <taxon>Anystina</taxon>
        <taxon>Parasitengona</taxon>
        <taxon>Trombidioidea</taxon>
        <taxon>Trombidiidae</taxon>
        <taxon>Dinothrombium</taxon>
    </lineage>
</organism>
<reference evidence="2 3" key="1">
    <citation type="journal article" date="2018" name="Gigascience">
        <title>Genomes of trombidid mites reveal novel predicted allergens and laterally-transferred genes associated with secondary metabolism.</title>
        <authorList>
            <person name="Dong X."/>
            <person name="Chaisiri K."/>
            <person name="Xia D."/>
            <person name="Armstrong S.D."/>
            <person name="Fang Y."/>
            <person name="Donnelly M.J."/>
            <person name="Kadowaki T."/>
            <person name="McGarry J.W."/>
            <person name="Darby A.C."/>
            <person name="Makepeace B.L."/>
        </authorList>
    </citation>
    <scope>NUCLEOTIDE SEQUENCE [LARGE SCALE GENOMIC DNA]</scope>
    <source>
        <strain evidence="2">UoL-WK</strain>
    </source>
</reference>
<dbReference type="InterPro" id="IPR018159">
    <property type="entry name" value="Spectrin/alpha-actinin"/>
</dbReference>
<dbReference type="EMBL" id="NCKU01002189">
    <property type="protein sequence ID" value="RWS10196.1"/>
    <property type="molecule type" value="Genomic_DNA"/>
</dbReference>
<comment type="caution">
    <text evidence="2">The sequence shown here is derived from an EMBL/GenBank/DDBJ whole genome shotgun (WGS) entry which is preliminary data.</text>
</comment>
<name>A0A443R4L5_9ACAR</name>
<keyword evidence="3" id="KW-1185">Reference proteome</keyword>
<proteinExistence type="predicted"/>
<dbReference type="PANTHER" id="PTHR11915">
    <property type="entry name" value="SPECTRIN/FILAMIN RELATED CYTOSKELETAL PROTEIN"/>
    <property type="match status" value="1"/>
</dbReference>
<dbReference type="Gene3D" id="1.20.58.60">
    <property type="match status" value="1"/>
</dbReference>
<keyword evidence="1" id="KW-0677">Repeat</keyword>
<dbReference type="AlphaFoldDB" id="A0A443R4L5"/>
<dbReference type="OrthoDB" id="5865767at2759"/>